<gene>
    <name evidence="1" type="ORF">DXB99_01725</name>
</gene>
<dbReference type="Proteomes" id="UP000260758">
    <property type="component" value="Unassembled WGS sequence"/>
</dbReference>
<evidence type="ECO:0000313" key="2">
    <source>
        <dbReference type="Proteomes" id="UP000260758"/>
    </source>
</evidence>
<organism evidence="1 2">
    <name type="scientific">Agathobacter rectalis</name>
    <dbReference type="NCBI Taxonomy" id="39491"/>
    <lineage>
        <taxon>Bacteria</taxon>
        <taxon>Bacillati</taxon>
        <taxon>Bacillota</taxon>
        <taxon>Clostridia</taxon>
        <taxon>Lachnospirales</taxon>
        <taxon>Lachnospiraceae</taxon>
        <taxon>Agathobacter</taxon>
    </lineage>
</organism>
<accession>A0A3E4YKI9</accession>
<evidence type="ECO:0000313" key="1">
    <source>
        <dbReference type="EMBL" id="RGM75276.1"/>
    </source>
</evidence>
<proteinExistence type="predicted"/>
<comment type="caution">
    <text evidence="1">The sequence shown here is derived from an EMBL/GenBank/DDBJ whole genome shotgun (WGS) entry which is preliminary data.</text>
</comment>
<reference evidence="1 2" key="1">
    <citation type="submission" date="2018-08" db="EMBL/GenBank/DDBJ databases">
        <title>A genome reference for cultivated species of the human gut microbiota.</title>
        <authorList>
            <person name="Zou Y."/>
            <person name="Xue W."/>
            <person name="Luo G."/>
        </authorList>
    </citation>
    <scope>NUCLEOTIDE SEQUENCE [LARGE SCALE GENOMIC DNA]</scope>
    <source>
        <strain evidence="1 2">OM07-13</strain>
    </source>
</reference>
<dbReference type="EMBL" id="QSTP01000001">
    <property type="protein sequence ID" value="RGM75276.1"/>
    <property type="molecule type" value="Genomic_DNA"/>
</dbReference>
<dbReference type="AlphaFoldDB" id="A0A3E4YKI9"/>
<sequence length="152" mass="18017">MRYNKPLDNLTNKEMHDLLQDIIDDCVSYAGDSYEEFGKNTVDNLRMLKLVDYGFSKEQKLAQKYTYLSDCLSTEQFKSLCEACDYDEDVLKDFNNQVKDFYAGKTVSSIFYEALEENKIEKYIKEYDKFYHGLSDDIDIYNTHNDMDREMD</sequence>
<dbReference type="RefSeq" id="WP_117718034.1">
    <property type="nucleotide sequence ID" value="NZ_QSTP01000001.1"/>
</dbReference>
<protein>
    <submittedName>
        <fullName evidence="1">Uncharacterized protein</fullName>
    </submittedName>
</protein>
<name>A0A3E4YKI9_9FIRM</name>